<proteinExistence type="predicted"/>
<dbReference type="EMBL" id="GU567995">
    <property type="protein sequence ID" value="ADI22737.1"/>
    <property type="molecule type" value="Genomic_DNA"/>
</dbReference>
<dbReference type="AlphaFoldDB" id="E7C5L3"/>
<accession>E7C5L3</accession>
<reference evidence="1" key="1">
    <citation type="submission" date="2010-01" db="EMBL/GenBank/DDBJ databases">
        <title>Genome fragments of uncultured bacteria from the North Pacific subtropical Gyre.</title>
        <authorList>
            <person name="Pham V.D."/>
            <person name="Delong E.F."/>
        </authorList>
    </citation>
    <scope>NUCLEOTIDE SEQUENCE</scope>
</reference>
<evidence type="ECO:0000313" key="1">
    <source>
        <dbReference type="EMBL" id="ADI22737.1"/>
    </source>
</evidence>
<name>E7C5L3_9BACT</name>
<organism evidence="1">
    <name type="scientific">uncultured verrucomicrobium HF0500_27H16</name>
    <dbReference type="NCBI Taxonomy" id="723600"/>
    <lineage>
        <taxon>Bacteria</taxon>
        <taxon>Pseudomonadati</taxon>
        <taxon>Verrucomicrobiota</taxon>
        <taxon>environmental samples</taxon>
    </lineage>
</organism>
<protein>
    <submittedName>
        <fullName evidence="1">Uncharacterized protein</fullName>
    </submittedName>
</protein>
<sequence>MLMGYENRIHILDTLSSILQHLANTFSGESCINENRAVFRLQERTVARTAGTKNPEIIPH</sequence>